<dbReference type="PROSITE" id="PS50253">
    <property type="entry name" value="COX3"/>
    <property type="match status" value="1"/>
</dbReference>
<dbReference type="Gene3D" id="1.20.120.80">
    <property type="entry name" value="Cytochrome c oxidase, subunit III, four-helix bundle"/>
    <property type="match status" value="1"/>
</dbReference>
<evidence type="ECO:0000259" key="8">
    <source>
        <dbReference type="PROSITE" id="PS50253"/>
    </source>
</evidence>
<evidence type="ECO:0000256" key="7">
    <source>
        <dbReference type="SAM" id="Phobius"/>
    </source>
</evidence>
<evidence type="ECO:0000313" key="10">
    <source>
        <dbReference type="Proteomes" id="UP001232063"/>
    </source>
</evidence>
<organism evidence="9 10">
    <name type="scientific">Xanthocytophaga agilis</name>
    <dbReference type="NCBI Taxonomy" id="3048010"/>
    <lineage>
        <taxon>Bacteria</taxon>
        <taxon>Pseudomonadati</taxon>
        <taxon>Bacteroidota</taxon>
        <taxon>Cytophagia</taxon>
        <taxon>Cytophagales</taxon>
        <taxon>Rhodocytophagaceae</taxon>
        <taxon>Xanthocytophaga</taxon>
    </lineage>
</organism>
<dbReference type="GO" id="GO:0019646">
    <property type="term" value="P:aerobic electron transport chain"/>
    <property type="evidence" value="ECO:0007669"/>
    <property type="project" value="InterPro"/>
</dbReference>
<feature type="transmembrane region" description="Helical" evidence="7">
    <location>
        <begin position="183"/>
        <end position="200"/>
    </location>
</feature>
<protein>
    <submittedName>
        <fullName evidence="9">Cytochrome c oxidase subunit 3</fullName>
    </submittedName>
</protein>
<keyword evidence="4 7" id="KW-1133">Transmembrane helix</keyword>
<evidence type="ECO:0000256" key="3">
    <source>
        <dbReference type="ARBA" id="ARBA00022692"/>
    </source>
</evidence>
<feature type="transmembrane region" description="Helical" evidence="7">
    <location>
        <begin position="137"/>
        <end position="162"/>
    </location>
</feature>
<dbReference type="GO" id="GO:0005886">
    <property type="term" value="C:plasma membrane"/>
    <property type="evidence" value="ECO:0007669"/>
    <property type="project" value="UniProtKB-SubCell"/>
</dbReference>
<evidence type="ECO:0000256" key="1">
    <source>
        <dbReference type="ARBA" id="ARBA00004141"/>
    </source>
</evidence>
<feature type="domain" description="Heme-copper oxidase subunit III family profile" evidence="8">
    <location>
        <begin position="27"/>
        <end position="202"/>
    </location>
</feature>
<dbReference type="InterPro" id="IPR035973">
    <property type="entry name" value="Cyt_c_oxidase_su3-like_sf"/>
</dbReference>
<dbReference type="AlphaFoldDB" id="A0AAE3UFM5"/>
<evidence type="ECO:0000256" key="6">
    <source>
        <dbReference type="RuleBase" id="RU003376"/>
    </source>
</evidence>
<dbReference type="Pfam" id="PF00510">
    <property type="entry name" value="COX3"/>
    <property type="match status" value="1"/>
</dbReference>
<dbReference type="Proteomes" id="UP001232063">
    <property type="component" value="Unassembled WGS sequence"/>
</dbReference>
<name>A0AAE3UFM5_9BACT</name>
<dbReference type="SUPFAM" id="SSF81452">
    <property type="entry name" value="Cytochrome c oxidase subunit III-like"/>
    <property type="match status" value="1"/>
</dbReference>
<keyword evidence="5 7" id="KW-0472">Membrane</keyword>
<evidence type="ECO:0000256" key="5">
    <source>
        <dbReference type="ARBA" id="ARBA00023136"/>
    </source>
</evidence>
<dbReference type="PANTHER" id="PTHR11403">
    <property type="entry name" value="CYTOCHROME C OXIDASE SUBUNIT III"/>
    <property type="match status" value="1"/>
</dbReference>
<keyword evidence="3 6" id="KW-0812">Transmembrane</keyword>
<proteinExistence type="inferred from homology"/>
<feature type="transmembrane region" description="Helical" evidence="7">
    <location>
        <begin position="97"/>
        <end position="117"/>
    </location>
</feature>
<feature type="transmembrane region" description="Helical" evidence="7">
    <location>
        <begin position="28"/>
        <end position="50"/>
    </location>
</feature>
<dbReference type="GO" id="GO:0004129">
    <property type="term" value="F:cytochrome-c oxidase activity"/>
    <property type="evidence" value="ECO:0007669"/>
    <property type="project" value="InterPro"/>
</dbReference>
<feature type="transmembrane region" description="Helical" evidence="7">
    <location>
        <begin position="65"/>
        <end position="85"/>
    </location>
</feature>
<reference evidence="9" key="1">
    <citation type="submission" date="2023-05" db="EMBL/GenBank/DDBJ databases">
        <authorList>
            <person name="Zhang X."/>
        </authorList>
    </citation>
    <scope>NUCLEOTIDE SEQUENCE</scope>
    <source>
        <strain evidence="9">BD1B2-1</strain>
    </source>
</reference>
<evidence type="ECO:0000256" key="2">
    <source>
        <dbReference type="ARBA" id="ARBA00010581"/>
    </source>
</evidence>
<gene>
    <name evidence="9" type="ORF">QNI22_08750</name>
</gene>
<keyword evidence="10" id="KW-1185">Reference proteome</keyword>
<dbReference type="EMBL" id="JASJOU010000002">
    <property type="protein sequence ID" value="MDJ1500733.1"/>
    <property type="molecule type" value="Genomic_DNA"/>
</dbReference>
<comment type="caution">
    <text evidence="9">The sequence shown here is derived from an EMBL/GenBank/DDBJ whole genome shotgun (WGS) entry which is preliminary data.</text>
</comment>
<dbReference type="RefSeq" id="WP_314510263.1">
    <property type="nucleotide sequence ID" value="NZ_JASJOU010000002.1"/>
</dbReference>
<dbReference type="InterPro" id="IPR013833">
    <property type="entry name" value="Cyt_c_oxidase_su3_a-hlx"/>
</dbReference>
<sequence length="202" mass="23309">MSQKIEISGYNAIPEEPQETLSMNPKKFALWLFIVSIIMIFAAMSSAYIVRKGDGNWLEFELPQVFWTSSVIILLSSITMQWAHYSAKKDNLGMLKISMVITFLLGVAFIVAQYIGWQDLQQRHIWLGGATSNPSGSFLYIMTGLHIFHLVTGIVFLLLVLIATFRDEIHAKAMNRMDMCTTYWHFLDFLWVYLFIFLLINH</sequence>
<comment type="similarity">
    <text evidence="2 6">Belongs to the cytochrome c oxidase subunit 3 family.</text>
</comment>
<dbReference type="InterPro" id="IPR000298">
    <property type="entry name" value="Cyt_c_oxidase-like_su3"/>
</dbReference>
<dbReference type="PANTHER" id="PTHR11403:SF10">
    <property type="entry name" value="CYTOCHROME C OXIDASE"/>
    <property type="match status" value="1"/>
</dbReference>
<evidence type="ECO:0000256" key="4">
    <source>
        <dbReference type="ARBA" id="ARBA00022989"/>
    </source>
</evidence>
<dbReference type="InterPro" id="IPR024791">
    <property type="entry name" value="Cyt_c/ubiquinol_Oxase_su3"/>
</dbReference>
<accession>A0AAE3UFM5</accession>
<evidence type="ECO:0000313" key="9">
    <source>
        <dbReference type="EMBL" id="MDJ1500733.1"/>
    </source>
</evidence>
<comment type="subcellular location">
    <subcellularLocation>
        <location evidence="6">Cell membrane</location>
        <topology evidence="6">Multi-pass membrane protein</topology>
    </subcellularLocation>
    <subcellularLocation>
        <location evidence="1">Membrane</location>
        <topology evidence="1">Multi-pass membrane protein</topology>
    </subcellularLocation>
</comment>